<reference evidence="10 11" key="2">
    <citation type="submission" date="2015-01" db="EMBL/GenBank/DDBJ databases">
        <title>Complete genome sequence of Pyrinomonas methylaliphatogenes type strain K22T.</title>
        <authorList>
            <person name="Lee K.C.Y."/>
            <person name="Power J.F."/>
            <person name="Dunfield P.F."/>
            <person name="Morgan X.C."/>
            <person name="Huttenhower C."/>
            <person name="Stott M.B."/>
        </authorList>
    </citation>
    <scope>NUCLEOTIDE SEQUENCE [LARGE SCALE GENOMIC DNA]</scope>
    <source>
        <strain evidence="10 11">K22</strain>
    </source>
</reference>
<evidence type="ECO:0000256" key="6">
    <source>
        <dbReference type="ARBA" id="ARBA00022989"/>
    </source>
</evidence>
<feature type="transmembrane region" description="Helical" evidence="8">
    <location>
        <begin position="168"/>
        <end position="186"/>
    </location>
</feature>
<dbReference type="PANTHER" id="PTHR33908:SF11">
    <property type="entry name" value="MEMBRANE PROTEIN"/>
    <property type="match status" value="1"/>
</dbReference>
<evidence type="ECO:0000256" key="8">
    <source>
        <dbReference type="SAM" id="Phobius"/>
    </source>
</evidence>
<name>A0A0B6WX46_9BACT</name>
<dbReference type="InterPro" id="IPR050297">
    <property type="entry name" value="LipidA_mod_glycosyltrf_83"/>
</dbReference>
<keyword evidence="4 10" id="KW-0808">Transferase</keyword>
<organism evidence="10 11">
    <name type="scientific">Pyrinomonas methylaliphatogenes</name>
    <dbReference type="NCBI Taxonomy" id="454194"/>
    <lineage>
        <taxon>Bacteria</taxon>
        <taxon>Pseudomonadati</taxon>
        <taxon>Acidobacteriota</taxon>
        <taxon>Blastocatellia</taxon>
        <taxon>Blastocatellales</taxon>
        <taxon>Pyrinomonadaceae</taxon>
        <taxon>Pyrinomonas</taxon>
    </lineage>
</organism>
<dbReference type="STRING" id="454194.PYK22_00725"/>
<sequence length="566" mass="62938">MFVPATSAIAIGERQARREGYTIGRALVISLLVLIALGGFMLRAYRLSAEGLSEDELNKLRAVEEYRRWGITSVNGEHPMLMKGILTFSVILAERWNRTQTVQAHPSLKIPTESALRLPGSILGALSAPLIFILTAELFGSGPALIAAALWAFDPTAIGFNRIAKEDTFFLFFFLLANIFWLRGQRAAETQTRDPEPFYWATAAAFGAMLASKYIPHFLAVSAGYYHAFQELPETRWRLGKRRWLLFFIVLGGVFLLCNPAILLPDTWREMRTFAEESRIGHDAYEFMGHLYHNQMSLWLKGVPWTFYYVFIGVKLPILTLLAFIVGLPALFTRRLGDGRLFVIFWLFFWFFPFTLLGGKFTRYFTVALPAVLIVAALGVETGARSIARRVTWLANRSTAVSSGIALVVISASLSAAIRVAPHYRLFTNALGGGMERAGSYFPHDEFYDASVRDVAGWIAVNAPRDVMVLSETPGLMAHYLSLAGRGDVRSRSLSDQGAVAQLKAGDLVIIARGRRYFSNEAISRYLSEEAVPAHTITLGAVPSAYIFVMEETTLQRLKGLGGPIR</sequence>
<feature type="transmembrane region" description="Helical" evidence="8">
    <location>
        <begin position="400"/>
        <end position="421"/>
    </location>
</feature>
<dbReference type="EMBL" id="CBXV010000003">
    <property type="protein sequence ID" value="CDM64730.1"/>
    <property type="molecule type" value="Genomic_DNA"/>
</dbReference>
<dbReference type="Pfam" id="PF13231">
    <property type="entry name" value="PMT_2"/>
    <property type="match status" value="1"/>
</dbReference>
<dbReference type="GO" id="GO:0009103">
    <property type="term" value="P:lipopolysaccharide biosynthetic process"/>
    <property type="evidence" value="ECO:0007669"/>
    <property type="project" value="UniProtKB-ARBA"/>
</dbReference>
<protein>
    <submittedName>
        <fullName evidence="10">PMT family glycosyltransferase, 4-amino-4-deoxy-L-arabinose transferase</fullName>
    </submittedName>
</protein>
<feature type="transmembrane region" description="Helical" evidence="8">
    <location>
        <begin position="23"/>
        <end position="42"/>
    </location>
</feature>
<dbReference type="PANTHER" id="PTHR33908">
    <property type="entry name" value="MANNOSYLTRANSFERASE YKCB-RELATED"/>
    <property type="match status" value="1"/>
</dbReference>
<proteinExistence type="predicted"/>
<reference evidence="10 11" key="1">
    <citation type="submission" date="2013-12" db="EMBL/GenBank/DDBJ databases">
        <authorList>
            <person name="Stott M."/>
        </authorList>
    </citation>
    <scope>NUCLEOTIDE SEQUENCE [LARGE SCALE GENOMIC DNA]</scope>
    <source>
        <strain evidence="10 11">K22</strain>
    </source>
</reference>
<feature type="transmembrane region" description="Helical" evidence="8">
    <location>
        <begin position="244"/>
        <end position="264"/>
    </location>
</feature>
<evidence type="ECO:0000256" key="4">
    <source>
        <dbReference type="ARBA" id="ARBA00022679"/>
    </source>
</evidence>
<evidence type="ECO:0000256" key="5">
    <source>
        <dbReference type="ARBA" id="ARBA00022692"/>
    </source>
</evidence>
<feature type="transmembrane region" description="Helical" evidence="8">
    <location>
        <begin position="198"/>
        <end position="223"/>
    </location>
</feature>
<keyword evidence="6 8" id="KW-1133">Transmembrane helix</keyword>
<accession>A0A0B6WX46</accession>
<keyword evidence="7 8" id="KW-0472">Membrane</keyword>
<dbReference type="RefSeq" id="WP_041974604.1">
    <property type="nucleotide sequence ID" value="NZ_CBXV010000003.1"/>
</dbReference>
<comment type="subcellular location">
    <subcellularLocation>
        <location evidence="1">Cell membrane</location>
        <topology evidence="1">Multi-pass membrane protein</topology>
    </subcellularLocation>
</comment>
<evidence type="ECO:0000313" key="10">
    <source>
        <dbReference type="EMBL" id="CDM64730.1"/>
    </source>
</evidence>
<evidence type="ECO:0000256" key="3">
    <source>
        <dbReference type="ARBA" id="ARBA00022676"/>
    </source>
</evidence>
<evidence type="ECO:0000259" key="9">
    <source>
        <dbReference type="Pfam" id="PF13231"/>
    </source>
</evidence>
<keyword evidence="5 8" id="KW-0812">Transmembrane</keyword>
<evidence type="ECO:0000313" key="11">
    <source>
        <dbReference type="Proteomes" id="UP000031518"/>
    </source>
</evidence>
<evidence type="ECO:0000256" key="2">
    <source>
        <dbReference type="ARBA" id="ARBA00022475"/>
    </source>
</evidence>
<feature type="domain" description="Glycosyltransferase RgtA/B/C/D-like" evidence="9">
    <location>
        <begin position="112"/>
        <end position="250"/>
    </location>
</feature>
<gene>
    <name evidence="10" type="ORF">PYK22_00725</name>
</gene>
<keyword evidence="2" id="KW-1003">Cell membrane</keyword>
<evidence type="ECO:0000256" key="7">
    <source>
        <dbReference type="ARBA" id="ARBA00023136"/>
    </source>
</evidence>
<dbReference type="InterPro" id="IPR038731">
    <property type="entry name" value="RgtA/B/C-like"/>
</dbReference>
<dbReference type="Proteomes" id="UP000031518">
    <property type="component" value="Unassembled WGS sequence"/>
</dbReference>
<dbReference type="GO" id="GO:0016763">
    <property type="term" value="F:pentosyltransferase activity"/>
    <property type="evidence" value="ECO:0007669"/>
    <property type="project" value="TreeGrafter"/>
</dbReference>
<feature type="transmembrane region" description="Helical" evidence="8">
    <location>
        <begin position="339"/>
        <end position="358"/>
    </location>
</feature>
<feature type="transmembrane region" description="Helical" evidence="8">
    <location>
        <begin position="307"/>
        <end position="332"/>
    </location>
</feature>
<evidence type="ECO:0000256" key="1">
    <source>
        <dbReference type="ARBA" id="ARBA00004651"/>
    </source>
</evidence>
<dbReference type="GO" id="GO:0005886">
    <property type="term" value="C:plasma membrane"/>
    <property type="evidence" value="ECO:0007669"/>
    <property type="project" value="UniProtKB-SubCell"/>
</dbReference>
<keyword evidence="3" id="KW-0328">Glycosyltransferase</keyword>
<keyword evidence="11" id="KW-1185">Reference proteome</keyword>
<feature type="transmembrane region" description="Helical" evidence="8">
    <location>
        <begin position="364"/>
        <end position="388"/>
    </location>
</feature>
<dbReference type="AlphaFoldDB" id="A0A0B6WX46"/>